<dbReference type="AlphaFoldDB" id="A0A409YNN1"/>
<dbReference type="InterPro" id="IPR017853">
    <property type="entry name" value="GH"/>
</dbReference>
<accession>A0A409YNN1</accession>
<dbReference type="Gene3D" id="3.20.20.80">
    <property type="entry name" value="Glycosidases"/>
    <property type="match status" value="1"/>
</dbReference>
<dbReference type="SMART" id="SM00813">
    <property type="entry name" value="Alpha-L-AF_C"/>
    <property type="match status" value="1"/>
</dbReference>
<reference evidence="9 10" key="1">
    <citation type="journal article" date="2018" name="Evol. Lett.">
        <title>Horizontal gene cluster transfer increased hallucinogenic mushroom diversity.</title>
        <authorList>
            <person name="Reynolds H.T."/>
            <person name="Vijayakumar V."/>
            <person name="Gluck-Thaler E."/>
            <person name="Korotkin H.B."/>
            <person name="Matheny P.B."/>
            <person name="Slot J.C."/>
        </authorList>
    </citation>
    <scope>NUCLEOTIDE SEQUENCE [LARGE SCALE GENOMIC DNA]</scope>
    <source>
        <strain evidence="9 10">2629</strain>
    </source>
</reference>
<protein>
    <recommendedName>
        <fullName evidence="4">non-reducing end alpha-L-arabinofuranosidase</fullName>
        <ecNumber evidence="4">3.2.1.55</ecNumber>
    </recommendedName>
</protein>
<comment type="similarity">
    <text evidence="3">Belongs to the glycosyl hydrolase 51 family.</text>
</comment>
<evidence type="ECO:0000313" key="9">
    <source>
        <dbReference type="EMBL" id="PPR04586.1"/>
    </source>
</evidence>
<dbReference type="InParanoid" id="A0A409YNN1"/>
<evidence type="ECO:0000313" key="10">
    <source>
        <dbReference type="Proteomes" id="UP000284842"/>
    </source>
</evidence>
<dbReference type="GO" id="GO:0046373">
    <property type="term" value="P:L-arabinose metabolic process"/>
    <property type="evidence" value="ECO:0007669"/>
    <property type="project" value="InterPro"/>
</dbReference>
<dbReference type="Gene3D" id="2.60.40.1180">
    <property type="entry name" value="Golgi alpha-mannosidase II"/>
    <property type="match status" value="1"/>
</dbReference>
<evidence type="ECO:0000256" key="4">
    <source>
        <dbReference type="ARBA" id="ARBA00012670"/>
    </source>
</evidence>
<dbReference type="PANTHER" id="PTHR31776:SF0">
    <property type="entry name" value="ALPHA-L-ARABINOFURANOSIDASE 1"/>
    <property type="match status" value="1"/>
</dbReference>
<dbReference type="EC" id="3.2.1.55" evidence="4"/>
<dbReference type="OrthoDB" id="406864at2759"/>
<comment type="catalytic activity">
    <reaction evidence="1">
        <text>Hydrolysis of terminal non-reducing alpha-L-arabinofuranoside residues in alpha-L-arabinosides.</text>
        <dbReference type="EC" id="3.2.1.55"/>
    </reaction>
</comment>
<dbReference type="InterPro" id="IPR013780">
    <property type="entry name" value="Glyco_hydro_b"/>
</dbReference>
<evidence type="ECO:0000256" key="5">
    <source>
        <dbReference type="ARBA" id="ARBA00022729"/>
    </source>
</evidence>
<name>A0A409YNN1_9AGAR</name>
<dbReference type="Pfam" id="PF22848">
    <property type="entry name" value="ASD1_dom"/>
    <property type="match status" value="1"/>
</dbReference>
<evidence type="ECO:0000256" key="6">
    <source>
        <dbReference type="ARBA" id="ARBA00022801"/>
    </source>
</evidence>
<keyword evidence="7" id="KW-0325">Glycoprotein</keyword>
<dbReference type="InterPro" id="IPR010720">
    <property type="entry name" value="Alpha-L-AF_C"/>
</dbReference>
<gene>
    <name evidence="9" type="ORF">CVT24_012014</name>
</gene>
<dbReference type="SUPFAM" id="SSF51445">
    <property type="entry name" value="(Trans)glycosidases"/>
    <property type="match status" value="1"/>
</dbReference>
<dbReference type="InterPro" id="IPR051563">
    <property type="entry name" value="Glycosyl_Hydrolase_51"/>
</dbReference>
<dbReference type="PANTHER" id="PTHR31776">
    <property type="entry name" value="ALPHA-L-ARABINOFURANOSIDASE 1"/>
    <property type="match status" value="1"/>
</dbReference>
<comment type="caution">
    <text evidence="9">The sequence shown here is derived from an EMBL/GenBank/DDBJ whole genome shotgun (WGS) entry which is preliminary data.</text>
</comment>
<evidence type="ECO:0000256" key="3">
    <source>
        <dbReference type="ARBA" id="ARBA00007186"/>
    </source>
</evidence>
<evidence type="ECO:0000256" key="1">
    <source>
        <dbReference type="ARBA" id="ARBA00001462"/>
    </source>
</evidence>
<dbReference type="Gene3D" id="2.60.120.260">
    <property type="entry name" value="Galactose-binding domain-like"/>
    <property type="match status" value="1"/>
</dbReference>
<dbReference type="Proteomes" id="UP000284842">
    <property type="component" value="Unassembled WGS sequence"/>
</dbReference>
<evidence type="ECO:0000256" key="2">
    <source>
        <dbReference type="ARBA" id="ARBA00004834"/>
    </source>
</evidence>
<dbReference type="GO" id="GO:0046556">
    <property type="term" value="F:alpha-L-arabinofuranosidase activity"/>
    <property type="evidence" value="ECO:0007669"/>
    <property type="project" value="UniProtKB-EC"/>
</dbReference>
<evidence type="ECO:0000256" key="7">
    <source>
        <dbReference type="ARBA" id="ARBA00023180"/>
    </source>
</evidence>
<keyword evidence="10" id="KW-1185">Reference proteome</keyword>
<organism evidence="9 10">
    <name type="scientific">Panaeolus cyanescens</name>
    <dbReference type="NCBI Taxonomy" id="181874"/>
    <lineage>
        <taxon>Eukaryota</taxon>
        <taxon>Fungi</taxon>
        <taxon>Dikarya</taxon>
        <taxon>Basidiomycota</taxon>
        <taxon>Agaricomycotina</taxon>
        <taxon>Agaricomycetes</taxon>
        <taxon>Agaricomycetidae</taxon>
        <taxon>Agaricales</taxon>
        <taxon>Agaricineae</taxon>
        <taxon>Galeropsidaceae</taxon>
        <taxon>Panaeolus</taxon>
    </lineage>
</organism>
<proteinExistence type="inferred from homology"/>
<feature type="domain" description="Alpha-L-arabinofuranosidase C-terminal" evidence="8">
    <location>
        <begin position="463"/>
        <end position="637"/>
    </location>
</feature>
<dbReference type="GO" id="GO:0031222">
    <property type="term" value="P:arabinan catabolic process"/>
    <property type="evidence" value="ECO:0007669"/>
    <property type="project" value="UniProtKB-UniPathway"/>
</dbReference>
<keyword evidence="6" id="KW-0378">Hydrolase</keyword>
<dbReference type="STRING" id="181874.A0A409YNN1"/>
<comment type="pathway">
    <text evidence="2">Glycan metabolism; L-arabinan degradation.</text>
</comment>
<dbReference type="EMBL" id="NHTK01000920">
    <property type="protein sequence ID" value="PPR04586.1"/>
    <property type="molecule type" value="Genomic_DNA"/>
</dbReference>
<evidence type="ECO:0000259" key="8">
    <source>
        <dbReference type="SMART" id="SM00813"/>
    </source>
</evidence>
<dbReference type="InterPro" id="IPR055235">
    <property type="entry name" value="ASD1_cat"/>
</dbReference>
<keyword evidence="5" id="KW-0732">Signal</keyword>
<dbReference type="UniPathway" id="UPA00667"/>
<dbReference type="Pfam" id="PF06964">
    <property type="entry name" value="Alpha-L-AF_C"/>
    <property type="match status" value="1"/>
</dbReference>
<sequence>MAVTVTVESTPHHPIPSTLWGLMFEDISSGDGGLYAELLKNRAFQKVTPGTSAALSNWAAINGASISVIADTPALSSALPNSLSLVIPSGKTGPVGFSNSGFSGIKVTAGTPYKASFFYRVPSARSLNSPITVSLQSTSGQVFGSATTTLSGSQTSWTKVELTITPSSSASNTNNVLAFTVDGASNSGLTYNFNMFSLFPPTFKGRANGMRPDLAQACRVANSFSQVYDHLCGNFFKALADLKPSFWRFPGGNNLEGDTTETRWIWNETIGPLETRPGRPGTWGYINTDGLGLYEYLLWCEDLDMEPILGVWAGYGLSHTSVPENQLGPYIQEAIDLINFVIGDPAKNSFAARRAALGHPAPFRLQYVEIGNEDFVGSAPSTYPYRWRNFYNTLTATFPHLKYIATSHQNNPVLSPNPKFWDNHVYQTPNWFYQNAHQYDSYPRDGTQFFEGEYAAISVVPSDIWNNRLPYPNIASAVGEAAYMTGLERNSDIVFAAAYAPLIGHTTDNQWTPNLLAHDADTVYFSTSYYVQKMFSVNAGDSYLPSTLPTKGGTLHWSVVRKNSGNQIIIKIANNAVNVESLTFDLPFNTVSSTGTAEVLTGAAAAANNPSNPNAVRPVTSTISTGKSFTYNAPALSFTVIILTAY</sequence>